<reference evidence="2" key="1">
    <citation type="journal article" date="2021" name="Sci. Adv.">
        <title>The American lobster genome reveals insights on longevity, neural, and immune adaptations.</title>
        <authorList>
            <person name="Polinski J.M."/>
            <person name="Zimin A.V."/>
            <person name="Clark K.F."/>
            <person name="Kohn A.B."/>
            <person name="Sadowski N."/>
            <person name="Timp W."/>
            <person name="Ptitsyn A."/>
            <person name="Khanna P."/>
            <person name="Romanova D.Y."/>
            <person name="Williams P."/>
            <person name="Greenwood S.J."/>
            <person name="Moroz L.L."/>
            <person name="Walt D.R."/>
            <person name="Bodnar A.G."/>
        </authorList>
    </citation>
    <scope>NUCLEOTIDE SEQUENCE</scope>
    <source>
        <strain evidence="2">GMGI-L3</strain>
    </source>
</reference>
<proteinExistence type="predicted"/>
<dbReference type="AlphaFoldDB" id="A0A8J5N296"/>
<comment type="caution">
    <text evidence="2">The sequence shown here is derived from an EMBL/GenBank/DDBJ whole genome shotgun (WGS) entry which is preliminary data.</text>
</comment>
<dbReference type="Proteomes" id="UP000747542">
    <property type="component" value="Unassembled WGS sequence"/>
</dbReference>
<evidence type="ECO:0000256" key="1">
    <source>
        <dbReference type="SAM" id="MobiDB-lite"/>
    </source>
</evidence>
<keyword evidence="3" id="KW-1185">Reference proteome</keyword>
<organism evidence="2 3">
    <name type="scientific">Homarus americanus</name>
    <name type="common">American lobster</name>
    <dbReference type="NCBI Taxonomy" id="6706"/>
    <lineage>
        <taxon>Eukaryota</taxon>
        <taxon>Metazoa</taxon>
        <taxon>Ecdysozoa</taxon>
        <taxon>Arthropoda</taxon>
        <taxon>Crustacea</taxon>
        <taxon>Multicrustacea</taxon>
        <taxon>Malacostraca</taxon>
        <taxon>Eumalacostraca</taxon>
        <taxon>Eucarida</taxon>
        <taxon>Decapoda</taxon>
        <taxon>Pleocyemata</taxon>
        <taxon>Astacidea</taxon>
        <taxon>Nephropoidea</taxon>
        <taxon>Nephropidae</taxon>
        <taxon>Homarus</taxon>
    </lineage>
</organism>
<dbReference type="EMBL" id="JAHLQT010011632">
    <property type="protein sequence ID" value="KAG7171867.1"/>
    <property type="molecule type" value="Genomic_DNA"/>
</dbReference>
<feature type="region of interest" description="Disordered" evidence="1">
    <location>
        <begin position="1"/>
        <end position="45"/>
    </location>
</feature>
<evidence type="ECO:0000313" key="2">
    <source>
        <dbReference type="EMBL" id="KAG7171867.1"/>
    </source>
</evidence>
<protein>
    <submittedName>
        <fullName evidence="2">Uncharacterized protein</fullName>
    </submittedName>
</protein>
<accession>A0A8J5N296</accession>
<sequence length="74" mass="8516">MSGIHLQEIIGQHQQQPTIEEMLEEDEEQQPPQEDDIKPGDPTTGLLTEVLTTIARLSEQLQEYDTRLHPRNLI</sequence>
<evidence type="ECO:0000313" key="3">
    <source>
        <dbReference type="Proteomes" id="UP000747542"/>
    </source>
</evidence>
<gene>
    <name evidence="2" type="ORF">Hamer_G000795</name>
</gene>
<name>A0A8J5N296_HOMAM</name>